<organism evidence="2 3">
    <name type="scientific">Colletotrichum noveboracense</name>
    <dbReference type="NCBI Taxonomy" id="2664923"/>
    <lineage>
        <taxon>Eukaryota</taxon>
        <taxon>Fungi</taxon>
        <taxon>Dikarya</taxon>
        <taxon>Ascomycota</taxon>
        <taxon>Pezizomycotina</taxon>
        <taxon>Sordariomycetes</taxon>
        <taxon>Hypocreomycetidae</taxon>
        <taxon>Glomerellales</taxon>
        <taxon>Glomerellaceae</taxon>
        <taxon>Colletotrichum</taxon>
        <taxon>Colletotrichum gloeosporioides species complex</taxon>
    </lineage>
</organism>
<evidence type="ECO:0000313" key="3">
    <source>
        <dbReference type="Proteomes" id="UP001152533"/>
    </source>
</evidence>
<name>A0A9W4WFQ6_9PEZI</name>
<keyword evidence="3" id="KW-1185">Reference proteome</keyword>
<feature type="region of interest" description="Disordered" evidence="1">
    <location>
        <begin position="1"/>
        <end position="51"/>
    </location>
</feature>
<proteinExistence type="predicted"/>
<dbReference type="AlphaFoldDB" id="A0A9W4WFQ6"/>
<sequence>MFDHFTMGMQARPVTDDLDAKTHLSPRQRPRDLDSPTTPAAPPTVSPSCNTMYQTPPQPIDNLVYELSRQTLFPEFLRRPTRRLSGSSPSIIAELSAVALEVDNDCNMDISMDDAKEHEPVVDWKRSRRQWHSRFVNNPNNARAMEARLRNMMSDKTQCDIRPPATALPTSSVPTYPDLPKIEADNRQNLELSLRLETDEGFGEDDNDELMQRALSAEKQRLLGGSDGLRHYGALRFRGSAETALRCQNVVRHRPRMRKRKGPGPSQEPRPMKSTSSRE</sequence>
<evidence type="ECO:0000313" key="2">
    <source>
        <dbReference type="EMBL" id="CAI0650429.1"/>
    </source>
</evidence>
<feature type="region of interest" description="Disordered" evidence="1">
    <location>
        <begin position="246"/>
        <end position="279"/>
    </location>
</feature>
<feature type="compositionally biased region" description="Basic residues" evidence="1">
    <location>
        <begin position="251"/>
        <end position="262"/>
    </location>
</feature>
<dbReference type="Proteomes" id="UP001152533">
    <property type="component" value="Unassembled WGS sequence"/>
</dbReference>
<gene>
    <name evidence="2" type="ORF">CGXH109_LOCUS95936</name>
</gene>
<reference evidence="2" key="1">
    <citation type="submission" date="2022-08" db="EMBL/GenBank/DDBJ databases">
        <authorList>
            <person name="Giroux E."/>
            <person name="Giroux E."/>
        </authorList>
    </citation>
    <scope>NUCLEOTIDE SEQUENCE</scope>
    <source>
        <strain evidence="2">H1091258</strain>
    </source>
</reference>
<comment type="caution">
    <text evidence="2">The sequence shown here is derived from an EMBL/GenBank/DDBJ whole genome shotgun (WGS) entry which is preliminary data.</text>
</comment>
<evidence type="ECO:0000256" key="1">
    <source>
        <dbReference type="SAM" id="MobiDB-lite"/>
    </source>
</evidence>
<protein>
    <submittedName>
        <fullName evidence="2">Uncharacterized protein</fullName>
    </submittedName>
</protein>
<accession>A0A9W4WFQ6</accession>
<dbReference type="EMBL" id="CAMGZC010000865">
    <property type="protein sequence ID" value="CAI0650429.1"/>
    <property type="molecule type" value="Genomic_DNA"/>
</dbReference>